<evidence type="ECO:0000313" key="3">
    <source>
        <dbReference type="Proteomes" id="UP000005942"/>
    </source>
</evidence>
<evidence type="ECO:0000313" key="2">
    <source>
        <dbReference type="EMBL" id="EFL57581.1"/>
    </source>
</evidence>
<dbReference type="Proteomes" id="UP000005942">
    <property type="component" value="Unassembled WGS sequence"/>
</dbReference>
<feature type="signal peptide" evidence="1">
    <location>
        <begin position="1"/>
        <end position="24"/>
    </location>
</feature>
<sequence>MKIKRLVLLSLGVLGTSMPFGAYAVNPIMPMAQQEQLQQDREVQQERNLRLDAERVETVVSEPAPIDVPSDQNGASFFI</sequence>
<proteinExistence type="predicted"/>
<name>E1LCU2_9FIRM</name>
<gene>
    <name evidence="2" type="ORF">HMPREF9684_1367</name>
</gene>
<dbReference type="AlphaFoldDB" id="E1LCU2"/>
<keyword evidence="1" id="KW-0732">Signal</keyword>
<feature type="chain" id="PRO_5003149102" evidence="1">
    <location>
        <begin position="25"/>
        <end position="79"/>
    </location>
</feature>
<dbReference type="EMBL" id="AEDS01000050">
    <property type="protein sequence ID" value="EFL57581.1"/>
    <property type="molecule type" value="Genomic_DNA"/>
</dbReference>
<protein>
    <submittedName>
        <fullName evidence="2">Uncharacterized protein</fullName>
    </submittedName>
</protein>
<reference evidence="2 3" key="1">
    <citation type="submission" date="2010-08" db="EMBL/GenBank/DDBJ databases">
        <authorList>
            <person name="Durkin A.S."/>
            <person name="Madupu R."/>
            <person name="Torralba M."/>
            <person name="Gillis M."/>
            <person name="Methe B."/>
            <person name="Sutton G."/>
            <person name="Nelson K.E."/>
        </authorList>
    </citation>
    <scope>NUCLEOTIDE SEQUENCE [LARGE SCALE GENOMIC DNA]</scope>
    <source>
        <strain evidence="2 3">ACS-134-V-Col7a</strain>
    </source>
</reference>
<organism evidence="2 3">
    <name type="scientific">Veillonella atypica ACS-134-V-Col7a</name>
    <dbReference type="NCBI Taxonomy" id="866778"/>
    <lineage>
        <taxon>Bacteria</taxon>
        <taxon>Bacillati</taxon>
        <taxon>Bacillota</taxon>
        <taxon>Negativicutes</taxon>
        <taxon>Veillonellales</taxon>
        <taxon>Veillonellaceae</taxon>
        <taxon>Veillonella</taxon>
    </lineage>
</organism>
<evidence type="ECO:0000256" key="1">
    <source>
        <dbReference type="SAM" id="SignalP"/>
    </source>
</evidence>
<accession>E1LCU2</accession>
<comment type="caution">
    <text evidence="2">The sequence shown here is derived from an EMBL/GenBank/DDBJ whole genome shotgun (WGS) entry which is preliminary data.</text>
</comment>
<feature type="non-terminal residue" evidence="2">
    <location>
        <position position="79"/>
    </location>
</feature>